<reference evidence="1" key="1">
    <citation type="submission" date="2021-06" db="EMBL/GenBank/DDBJ databases">
        <title>Parelaphostrongylus tenuis whole genome reference sequence.</title>
        <authorList>
            <person name="Garwood T.J."/>
            <person name="Larsen P.A."/>
            <person name="Fountain-Jones N.M."/>
            <person name="Garbe J.R."/>
            <person name="Macchietto M.G."/>
            <person name="Kania S.A."/>
            <person name="Gerhold R.W."/>
            <person name="Richards J.E."/>
            <person name="Wolf T.M."/>
        </authorList>
    </citation>
    <scope>NUCLEOTIDE SEQUENCE</scope>
    <source>
        <strain evidence="1">MNPRO001-30</strain>
        <tissue evidence="1">Meninges</tissue>
    </source>
</reference>
<protein>
    <submittedName>
        <fullName evidence="1">Uncharacterized protein</fullName>
    </submittedName>
</protein>
<keyword evidence="2" id="KW-1185">Reference proteome</keyword>
<dbReference type="AlphaFoldDB" id="A0AAD5QKR3"/>
<comment type="caution">
    <text evidence="1">The sequence shown here is derived from an EMBL/GenBank/DDBJ whole genome shotgun (WGS) entry which is preliminary data.</text>
</comment>
<proteinExistence type="predicted"/>
<evidence type="ECO:0000313" key="1">
    <source>
        <dbReference type="EMBL" id="KAJ1354162.1"/>
    </source>
</evidence>
<organism evidence="1 2">
    <name type="scientific">Parelaphostrongylus tenuis</name>
    <name type="common">Meningeal worm</name>
    <dbReference type="NCBI Taxonomy" id="148309"/>
    <lineage>
        <taxon>Eukaryota</taxon>
        <taxon>Metazoa</taxon>
        <taxon>Ecdysozoa</taxon>
        <taxon>Nematoda</taxon>
        <taxon>Chromadorea</taxon>
        <taxon>Rhabditida</taxon>
        <taxon>Rhabditina</taxon>
        <taxon>Rhabditomorpha</taxon>
        <taxon>Strongyloidea</taxon>
        <taxon>Metastrongylidae</taxon>
        <taxon>Parelaphostrongylus</taxon>
    </lineage>
</organism>
<gene>
    <name evidence="1" type="ORF">KIN20_010999</name>
</gene>
<accession>A0AAD5QKR3</accession>
<sequence>MMELRPYPGEQMADNQKNGMDFQEYASVLLNDHLNGVQTFLWLTLRKAENAFSRVK</sequence>
<evidence type="ECO:0000313" key="2">
    <source>
        <dbReference type="Proteomes" id="UP001196413"/>
    </source>
</evidence>
<dbReference type="EMBL" id="JAHQIW010001989">
    <property type="protein sequence ID" value="KAJ1354162.1"/>
    <property type="molecule type" value="Genomic_DNA"/>
</dbReference>
<name>A0AAD5QKR3_PARTN</name>
<dbReference type="Proteomes" id="UP001196413">
    <property type="component" value="Unassembled WGS sequence"/>
</dbReference>